<keyword evidence="6" id="KW-0813">Transport</keyword>
<evidence type="ECO:0000259" key="7">
    <source>
        <dbReference type="PROSITE" id="PS51012"/>
    </source>
</evidence>
<evidence type="ECO:0000256" key="6">
    <source>
        <dbReference type="RuleBase" id="RU361157"/>
    </source>
</evidence>
<keyword evidence="4 6" id="KW-0472">Membrane</keyword>
<feature type="transmembrane region" description="Helical" evidence="6">
    <location>
        <begin position="141"/>
        <end position="162"/>
    </location>
</feature>
<feature type="transmembrane region" description="Helical" evidence="6">
    <location>
        <begin position="24"/>
        <end position="46"/>
    </location>
</feature>
<reference evidence="9" key="1">
    <citation type="journal article" date="2019" name="Int. J. Syst. Evol. Microbiol.">
        <title>The Global Catalogue of Microorganisms (GCM) 10K type strain sequencing project: providing services to taxonomists for standard genome sequencing and annotation.</title>
        <authorList>
            <consortium name="The Broad Institute Genomics Platform"/>
            <consortium name="The Broad Institute Genome Sequencing Center for Infectious Disease"/>
            <person name="Wu L."/>
            <person name="Ma J."/>
        </authorList>
    </citation>
    <scope>NUCLEOTIDE SEQUENCE [LARGE SCALE GENOMIC DNA]</scope>
    <source>
        <strain evidence="9">JCM 3399</strain>
    </source>
</reference>
<protein>
    <recommendedName>
        <fullName evidence="6">Transport permease protein</fullName>
    </recommendedName>
</protein>
<dbReference type="PRINTS" id="PR00164">
    <property type="entry name" value="ABC2TRNSPORT"/>
</dbReference>
<proteinExistence type="inferred from homology"/>
<comment type="similarity">
    <text evidence="6">Belongs to the ABC-2 integral membrane protein family.</text>
</comment>
<feature type="domain" description="ABC transmembrane type-2" evidence="7">
    <location>
        <begin position="22"/>
        <end position="249"/>
    </location>
</feature>
<dbReference type="PROSITE" id="PS51012">
    <property type="entry name" value="ABC_TM2"/>
    <property type="match status" value="1"/>
</dbReference>
<gene>
    <name evidence="8" type="ORF">GCM10010211_81950</name>
</gene>
<dbReference type="Proteomes" id="UP000654471">
    <property type="component" value="Unassembled WGS sequence"/>
</dbReference>
<keyword evidence="2 6" id="KW-0812">Transmembrane</keyword>
<dbReference type="RefSeq" id="WP_189308467.1">
    <property type="nucleotide sequence ID" value="NZ_BMRP01000076.1"/>
</dbReference>
<dbReference type="InterPro" id="IPR051784">
    <property type="entry name" value="Nod_factor_ABC_transporter"/>
</dbReference>
<name>A0ABQ2VNG8_9ACTN</name>
<dbReference type="EMBL" id="BMRP01000076">
    <property type="protein sequence ID" value="GGV02222.1"/>
    <property type="molecule type" value="Genomic_DNA"/>
</dbReference>
<dbReference type="InterPro" id="IPR013525">
    <property type="entry name" value="ABC2_TM"/>
</dbReference>
<accession>A0ABQ2VNG8</accession>
<feature type="transmembrane region" description="Helical" evidence="6">
    <location>
        <begin position="169"/>
        <end position="186"/>
    </location>
</feature>
<dbReference type="PANTHER" id="PTHR43229">
    <property type="entry name" value="NODULATION PROTEIN J"/>
    <property type="match status" value="1"/>
</dbReference>
<dbReference type="PIRSF" id="PIRSF006648">
    <property type="entry name" value="DrrB"/>
    <property type="match status" value="1"/>
</dbReference>
<keyword evidence="5" id="KW-0046">Antibiotic resistance</keyword>
<dbReference type="PANTHER" id="PTHR43229:SF3">
    <property type="entry name" value="ABC-TYPE MULTIDRUG TRANSPORT SYSTEM, PERMEASE COMPONENT"/>
    <property type="match status" value="1"/>
</dbReference>
<comment type="caution">
    <text evidence="8">The sequence shown here is derived from an EMBL/GenBank/DDBJ whole genome shotgun (WGS) entry which is preliminary data.</text>
</comment>
<feature type="transmembrane region" description="Helical" evidence="6">
    <location>
        <begin position="222"/>
        <end position="241"/>
    </location>
</feature>
<evidence type="ECO:0000256" key="3">
    <source>
        <dbReference type="ARBA" id="ARBA00022989"/>
    </source>
</evidence>
<keyword evidence="3 6" id="KW-1133">Transmembrane helix</keyword>
<evidence type="ECO:0000256" key="4">
    <source>
        <dbReference type="ARBA" id="ARBA00023136"/>
    </source>
</evidence>
<dbReference type="InterPro" id="IPR000412">
    <property type="entry name" value="ABC_2_transport"/>
</dbReference>
<evidence type="ECO:0000313" key="8">
    <source>
        <dbReference type="EMBL" id="GGV02222.1"/>
    </source>
</evidence>
<sequence>MTTSSLAVMERHLIAYRRLWKSSALSAVLTPVLFMVSIGVGVGGFVDEVDGVPYLAWIAAPLLLSAVFQQTAQESTSRVFHELNTTRTVHAIVATSAGVRDVLVGRLLYLMIRVQFSTVCFLAIAACFGAVRSWWILAEPLVAAAVAIATALPLTALASTITDDTYLPAVSRLITVPVVLFSGILFPPTKLPEWAAAAVYASPLWHGVDLARAAALGQRPDWPLWAHIAVLGVWSAAGYALSSRILHRRVYDGNS</sequence>
<organism evidence="8 9">
    <name type="scientific">Streptomyces albospinus</name>
    <dbReference type="NCBI Taxonomy" id="285515"/>
    <lineage>
        <taxon>Bacteria</taxon>
        <taxon>Bacillati</taxon>
        <taxon>Actinomycetota</taxon>
        <taxon>Actinomycetes</taxon>
        <taxon>Kitasatosporales</taxon>
        <taxon>Streptomycetaceae</taxon>
        <taxon>Streptomyces</taxon>
    </lineage>
</organism>
<evidence type="ECO:0000313" key="9">
    <source>
        <dbReference type="Proteomes" id="UP000654471"/>
    </source>
</evidence>
<dbReference type="InterPro" id="IPR047817">
    <property type="entry name" value="ABC2_TM_bact-type"/>
</dbReference>
<evidence type="ECO:0000256" key="1">
    <source>
        <dbReference type="ARBA" id="ARBA00004141"/>
    </source>
</evidence>
<evidence type="ECO:0000256" key="5">
    <source>
        <dbReference type="ARBA" id="ARBA00023251"/>
    </source>
</evidence>
<dbReference type="Pfam" id="PF01061">
    <property type="entry name" value="ABC2_membrane"/>
    <property type="match status" value="1"/>
</dbReference>
<keyword evidence="6" id="KW-1003">Cell membrane</keyword>
<feature type="transmembrane region" description="Helical" evidence="6">
    <location>
        <begin position="116"/>
        <end position="135"/>
    </location>
</feature>
<feature type="transmembrane region" description="Helical" evidence="6">
    <location>
        <begin position="52"/>
        <end position="68"/>
    </location>
</feature>
<comment type="subcellular location">
    <subcellularLocation>
        <location evidence="6">Cell membrane</location>
        <topology evidence="6">Multi-pass membrane protein</topology>
    </subcellularLocation>
    <subcellularLocation>
        <location evidence="1">Membrane</location>
        <topology evidence="1">Multi-pass membrane protein</topology>
    </subcellularLocation>
</comment>
<evidence type="ECO:0000256" key="2">
    <source>
        <dbReference type="ARBA" id="ARBA00022692"/>
    </source>
</evidence>
<keyword evidence="9" id="KW-1185">Reference proteome</keyword>